<gene>
    <name evidence="2" type="ORF">TKK_002631</name>
</gene>
<reference evidence="2 3" key="1">
    <citation type="journal article" date="2024" name="bioRxiv">
        <title>A reference genome for Trichogramma kaykai: A tiny desert-dwelling parasitoid wasp with competing sex-ratio distorters.</title>
        <authorList>
            <person name="Culotta J."/>
            <person name="Lindsey A.R."/>
        </authorList>
    </citation>
    <scope>NUCLEOTIDE SEQUENCE [LARGE SCALE GENOMIC DNA]</scope>
    <source>
        <strain evidence="2 3">KSX58</strain>
    </source>
</reference>
<organism evidence="2 3">
    <name type="scientific">Trichogramma kaykai</name>
    <dbReference type="NCBI Taxonomy" id="54128"/>
    <lineage>
        <taxon>Eukaryota</taxon>
        <taxon>Metazoa</taxon>
        <taxon>Ecdysozoa</taxon>
        <taxon>Arthropoda</taxon>
        <taxon>Hexapoda</taxon>
        <taxon>Insecta</taxon>
        <taxon>Pterygota</taxon>
        <taxon>Neoptera</taxon>
        <taxon>Endopterygota</taxon>
        <taxon>Hymenoptera</taxon>
        <taxon>Apocrita</taxon>
        <taxon>Proctotrupomorpha</taxon>
        <taxon>Chalcidoidea</taxon>
        <taxon>Trichogrammatidae</taxon>
        <taxon>Trichogramma</taxon>
    </lineage>
</organism>
<comment type="caution">
    <text evidence="2">The sequence shown here is derived from an EMBL/GenBank/DDBJ whole genome shotgun (WGS) entry which is preliminary data.</text>
</comment>
<protein>
    <recommendedName>
        <fullName evidence="4">VWFD domain-containing protein</fullName>
    </recommendedName>
</protein>
<keyword evidence="3" id="KW-1185">Reference proteome</keyword>
<accession>A0ABD2XHM4</accession>
<evidence type="ECO:0000256" key="1">
    <source>
        <dbReference type="SAM" id="Coils"/>
    </source>
</evidence>
<dbReference type="Proteomes" id="UP001627154">
    <property type="component" value="Unassembled WGS sequence"/>
</dbReference>
<proteinExistence type="predicted"/>
<feature type="coiled-coil region" evidence="1">
    <location>
        <begin position="817"/>
        <end position="844"/>
    </location>
</feature>
<dbReference type="EMBL" id="JBJJXI010000022">
    <property type="protein sequence ID" value="KAL3404991.1"/>
    <property type="molecule type" value="Genomic_DNA"/>
</dbReference>
<evidence type="ECO:0008006" key="4">
    <source>
        <dbReference type="Google" id="ProtNLM"/>
    </source>
</evidence>
<keyword evidence="1" id="KW-0175">Coiled coil</keyword>
<name>A0ABD2XHM4_9HYME</name>
<sequence length="1488" mass="170683">MDEEILTGFLRGQEEFDELEKNSDLHQELILLMGNSKAREDFFNDRASEFVDLTVNVTILPHLMLNTRTKTEFLDFFIMEEEIKSVQHIPRVYFTRKIVNLVSAVKLLLLVDFPSFDKQIDALLQKAAESFKDVRKFLNGVGLIVTQVQNEQQIQKVKDNLKNLVKSPERSNKITSIIDALHVKNEGMEDWNRLGFVESPSSSSLEIYKIKNLERMIYKSIVFTSHNSNDIIYTPCQNKPRICDILLDLLRRKLSEGITQIGQDMLNVHALVEKQLHDLQKSLVYFSHALDSYHTFFRTEEISKKGTTNPGQVIERIVEYSRAVTADLSNKNLQLSADYAKYFVFLRGPNMPDDNSWILNQLLPVHNYLETSKQWYQFLLNLDKKILSDWMVQKDISPYKNVTSQLLEEIEKVKHKKDYDITVSLNNLLSSLPEQQGNQKFESSKVTQLEVPKLEVLKKLLSETLMHNGPSVKCDTKSKKLTISGSYVKLSDVSKSNCDKAKFIEVFALNKIFFDKNFIEDDMKVHLVIIAPYWDVIGQDRLIFLFGEEVDEKPGRPPAGHFLGIGRIFTNSSDLLVSAEGQVEKSGTVTIIGLEKSNPNLNVMDPEGRISNTSIASSEKTPKSFGRSINSYQLFLRGHLMGNIRQSRLERFSWLLADSEAIIDLYDVPGLIDEFRQLEDQFWQQSPKMSLLPFHRSLLNQIKGYANKLEDYKQLTHDKVNILRFLYAAALSIIVNLENNVDAYLVVDLDTFLNSIKHDVDSVRKLKNAQIIYGYTRNYLQEFETKIKEAQHYVTEVISPEIHNTIMKLDEAVVKLIDETVALQEAAKKEKEELIKKQESLTSSMILTAVFGVIKVASLFLNFLGPIGMAVSMGIITLTSMSESLLVDSSGVDENALLKLPGALKESLKPMTFYLNNKKDLLNQQLTDARSMFNALSEQEKSDIKGIEREIKNAQNELMHEIGQGKTLDPASVDKMNNLRKKIKDLCSDKITELEKKKPQVDSKVSKQLKLVNKVQNTLSIVETSVDTYQKIKSQQNKIDEVGDLIRRADQKIEQLKQYEQNIYDIIVPVCKNVEASIDRVQEQLEGKSSEALVINKWKIQGALKGVMNEIKKMTEGFQVQGEFLDIFNKVEEGINVMVELYNIMDEYQYKAELGKFIANINTHASESVVTNNYELNEALNDLMLVIQNNVVMQNYKVAAEAVKRNVFPFAHAFFAYYNLPEILKTNKTDVIVTHVLSEIEQLKYELLKSDARIDKYDRFVHQNIVFNGRKGRSKPFYKWKYNEHKNNIEKLLHGHRVTLKADIKHGFKGNAVKFNKIGINFSSPNKTINLKLRKLLRGFSITMIHLGHSFYRCDDRIYMIPSANQTIDYSMTKPRGSNVPATTNKVYDKIAKNEPVLSPYATWQIQLNGDKDCFDELSKYGGETIDLVLEGTGQYVDLNLPEVCNEQLDRYYTRCNNQTDGIQVYEKTPEFNLKSVHGSMDDFWMRR</sequence>
<feature type="coiled-coil region" evidence="1">
    <location>
        <begin position="1032"/>
        <end position="1091"/>
    </location>
</feature>
<evidence type="ECO:0000313" key="2">
    <source>
        <dbReference type="EMBL" id="KAL3404991.1"/>
    </source>
</evidence>
<feature type="coiled-coil region" evidence="1">
    <location>
        <begin position="937"/>
        <end position="964"/>
    </location>
</feature>
<evidence type="ECO:0000313" key="3">
    <source>
        <dbReference type="Proteomes" id="UP001627154"/>
    </source>
</evidence>